<organism evidence="10 11">
    <name type="scientific">Ahniella affigens</name>
    <dbReference type="NCBI Taxonomy" id="2021234"/>
    <lineage>
        <taxon>Bacteria</taxon>
        <taxon>Pseudomonadati</taxon>
        <taxon>Pseudomonadota</taxon>
        <taxon>Gammaproteobacteria</taxon>
        <taxon>Lysobacterales</taxon>
        <taxon>Rhodanobacteraceae</taxon>
        <taxon>Ahniella</taxon>
    </lineage>
</organism>
<comment type="similarity">
    <text evidence="2 7">Belongs to the thioredoxin family. DsbC subfamily.</text>
</comment>
<sequence length="242" mass="25999">MLRTVALTLAFAGALSATSAHADEQQVRAAIKSLVPNATIDSLADAPMPGFTEVSLGGTVIYVSDDGKYLIQGSVFDIANKTDLTEKRRADARKVELAKVPADKMIRFKAKDEKYRVTVFTDIDCGYCRKLHQEIAQYNDLGITIDYLFFPRAGLNSESYNKAVSVWCAADKAAAMTDAKAGKEVPTKTCANPVADDYQLGQKVGVNGTPAMFTADGTQVGGYVPAANLFERLSNTKVALGK</sequence>
<dbReference type="Gene3D" id="3.40.30.10">
    <property type="entry name" value="Glutaredoxin"/>
    <property type="match status" value="1"/>
</dbReference>
<comment type="function">
    <text evidence="7">Required for disulfide bond formation in some periplasmic proteins. Acts by transferring its disulfide bond to other proteins and is reduced in the process.</text>
</comment>
<dbReference type="Pfam" id="PF10411">
    <property type="entry name" value="DsbC_N"/>
    <property type="match status" value="1"/>
</dbReference>
<evidence type="ECO:0000259" key="8">
    <source>
        <dbReference type="Pfam" id="PF10411"/>
    </source>
</evidence>
<dbReference type="InterPro" id="IPR036249">
    <property type="entry name" value="Thioredoxin-like_sf"/>
</dbReference>
<evidence type="ECO:0000256" key="5">
    <source>
        <dbReference type="ARBA" id="ARBA00023157"/>
    </source>
</evidence>
<dbReference type="OrthoDB" id="12976at2"/>
<dbReference type="SUPFAM" id="SSF52833">
    <property type="entry name" value="Thioredoxin-like"/>
    <property type="match status" value="1"/>
</dbReference>
<keyword evidence="6 7" id="KW-0676">Redox-active center</keyword>
<proteinExistence type="inferred from homology"/>
<dbReference type="Proteomes" id="UP000241074">
    <property type="component" value="Chromosome"/>
</dbReference>
<evidence type="ECO:0000313" key="10">
    <source>
        <dbReference type="EMBL" id="AVP99777.1"/>
    </source>
</evidence>
<feature type="signal peptide" evidence="7">
    <location>
        <begin position="1"/>
        <end position="22"/>
    </location>
</feature>
<evidence type="ECO:0000256" key="1">
    <source>
        <dbReference type="ARBA" id="ARBA00004418"/>
    </source>
</evidence>
<dbReference type="InterPro" id="IPR009094">
    <property type="entry name" value="DiS-bond_isomerase_DsbC/G_N_sf"/>
</dbReference>
<dbReference type="AlphaFoldDB" id="A0A2P1PY45"/>
<reference evidence="10 11" key="1">
    <citation type="submission" date="2018-03" db="EMBL/GenBank/DDBJ databases">
        <title>Ahniella affigens gen. nov., sp. nov., a gammaproteobacterium isolated from sandy soil near a stream.</title>
        <authorList>
            <person name="Ko Y."/>
            <person name="Kim J.-H."/>
        </authorList>
    </citation>
    <scope>NUCLEOTIDE SEQUENCE [LARGE SCALE GENOMIC DNA]</scope>
    <source>
        <strain evidence="10 11">D13</strain>
    </source>
</reference>
<dbReference type="SUPFAM" id="SSF54423">
    <property type="entry name" value="DsbC/DsbG N-terminal domain-like"/>
    <property type="match status" value="1"/>
</dbReference>
<accession>A0A2P1PY45</accession>
<dbReference type="RefSeq" id="WP_106893696.1">
    <property type="nucleotide sequence ID" value="NZ_CP027860.1"/>
</dbReference>
<feature type="domain" description="Disulphide bond isomerase DsbC/G N-terminal" evidence="8">
    <location>
        <begin position="19"/>
        <end position="86"/>
    </location>
</feature>
<evidence type="ECO:0000256" key="7">
    <source>
        <dbReference type="RuleBase" id="RU364038"/>
    </source>
</evidence>
<dbReference type="InterPro" id="IPR033954">
    <property type="entry name" value="DiS-bond_Isoase_DsbC/G"/>
</dbReference>
<dbReference type="KEGG" id="xba:C7S18_22520"/>
<evidence type="ECO:0000256" key="4">
    <source>
        <dbReference type="ARBA" id="ARBA00022764"/>
    </source>
</evidence>
<gene>
    <name evidence="10" type="ORF">C7S18_22520</name>
</gene>
<keyword evidence="3 7" id="KW-0732">Signal</keyword>
<keyword evidence="5" id="KW-1015">Disulfide bond</keyword>
<keyword evidence="11" id="KW-1185">Reference proteome</keyword>
<dbReference type="InterPro" id="IPR018950">
    <property type="entry name" value="DiS-bond_isomerase_DsbC/G_N"/>
</dbReference>
<evidence type="ECO:0000259" key="9">
    <source>
        <dbReference type="Pfam" id="PF13098"/>
    </source>
</evidence>
<evidence type="ECO:0000256" key="3">
    <source>
        <dbReference type="ARBA" id="ARBA00022729"/>
    </source>
</evidence>
<dbReference type="InterPro" id="IPR051470">
    <property type="entry name" value="Thiol:disulfide_interchange"/>
</dbReference>
<feature type="chain" id="PRO_5015021257" description="Thiol:disulfide interchange protein" evidence="7">
    <location>
        <begin position="23"/>
        <end position="242"/>
    </location>
</feature>
<comment type="subcellular location">
    <subcellularLocation>
        <location evidence="1 7">Periplasm</location>
    </subcellularLocation>
</comment>
<evidence type="ECO:0000256" key="6">
    <source>
        <dbReference type="ARBA" id="ARBA00023284"/>
    </source>
</evidence>
<name>A0A2P1PY45_9GAMM</name>
<reference evidence="10 11" key="2">
    <citation type="submission" date="2018-03" db="EMBL/GenBank/DDBJ databases">
        <authorList>
            <person name="Keele B.F."/>
        </authorList>
    </citation>
    <scope>NUCLEOTIDE SEQUENCE [LARGE SCALE GENOMIC DNA]</scope>
    <source>
        <strain evidence="10 11">D13</strain>
    </source>
</reference>
<feature type="domain" description="Thioredoxin-like fold" evidence="9">
    <location>
        <begin position="110"/>
        <end position="231"/>
    </location>
</feature>
<dbReference type="EMBL" id="CP027860">
    <property type="protein sequence ID" value="AVP99777.1"/>
    <property type="molecule type" value="Genomic_DNA"/>
</dbReference>
<protein>
    <recommendedName>
        <fullName evidence="7">Thiol:disulfide interchange protein</fullName>
    </recommendedName>
</protein>
<dbReference type="Gene3D" id="3.10.450.70">
    <property type="entry name" value="Disulphide bond isomerase, DsbC/G, N-terminal"/>
    <property type="match status" value="1"/>
</dbReference>
<dbReference type="GO" id="GO:0042597">
    <property type="term" value="C:periplasmic space"/>
    <property type="evidence" value="ECO:0007669"/>
    <property type="project" value="UniProtKB-SubCell"/>
</dbReference>
<evidence type="ECO:0000256" key="2">
    <source>
        <dbReference type="ARBA" id="ARBA00009813"/>
    </source>
</evidence>
<dbReference type="PANTHER" id="PTHR35272">
    <property type="entry name" value="THIOL:DISULFIDE INTERCHANGE PROTEIN DSBC-RELATED"/>
    <property type="match status" value="1"/>
</dbReference>
<evidence type="ECO:0000313" key="11">
    <source>
        <dbReference type="Proteomes" id="UP000241074"/>
    </source>
</evidence>
<dbReference type="PANTHER" id="PTHR35272:SF3">
    <property type="entry name" value="THIOL:DISULFIDE INTERCHANGE PROTEIN DSBC"/>
    <property type="match status" value="1"/>
</dbReference>
<dbReference type="InterPro" id="IPR012336">
    <property type="entry name" value="Thioredoxin-like_fold"/>
</dbReference>
<dbReference type="Pfam" id="PF13098">
    <property type="entry name" value="Thioredoxin_2"/>
    <property type="match status" value="1"/>
</dbReference>
<dbReference type="CDD" id="cd03020">
    <property type="entry name" value="DsbA_DsbC_DsbG"/>
    <property type="match status" value="1"/>
</dbReference>
<keyword evidence="4 7" id="KW-0574">Periplasm</keyword>